<name>A0A538TRN8_UNCEI</name>
<evidence type="ECO:0000313" key="9">
    <source>
        <dbReference type="EMBL" id="TMQ66296.1"/>
    </source>
</evidence>
<comment type="catalytic activity">
    <reaction evidence="1">
        <text>Hydrolysis of Pro-|-Xaa &gt;&gt; Ala-|-Xaa in oligopeptides.</text>
        <dbReference type="EC" id="3.4.21.26"/>
    </reaction>
</comment>
<dbReference type="SUPFAM" id="SSF53474">
    <property type="entry name" value="alpha/beta-Hydrolases"/>
    <property type="match status" value="1"/>
</dbReference>
<evidence type="ECO:0000256" key="1">
    <source>
        <dbReference type="ARBA" id="ARBA00001070"/>
    </source>
</evidence>
<evidence type="ECO:0000256" key="3">
    <source>
        <dbReference type="ARBA" id="ARBA00022670"/>
    </source>
</evidence>
<dbReference type="InterPro" id="IPR002470">
    <property type="entry name" value="Peptidase_S9A"/>
</dbReference>
<dbReference type="EC" id="3.4.21.26" evidence="2"/>
<dbReference type="SUPFAM" id="SSF50993">
    <property type="entry name" value="Peptidase/esterase 'gauge' domain"/>
    <property type="match status" value="1"/>
</dbReference>
<dbReference type="InterPro" id="IPR051167">
    <property type="entry name" value="Prolyl_oligopep/macrocyclase"/>
</dbReference>
<evidence type="ECO:0000313" key="10">
    <source>
        <dbReference type="Proteomes" id="UP000317691"/>
    </source>
</evidence>
<evidence type="ECO:0000256" key="4">
    <source>
        <dbReference type="ARBA" id="ARBA00022801"/>
    </source>
</evidence>
<feature type="signal peptide" evidence="6">
    <location>
        <begin position="1"/>
        <end position="24"/>
    </location>
</feature>
<feature type="domain" description="Peptidase S9 prolyl oligopeptidase catalytic" evidence="7">
    <location>
        <begin position="503"/>
        <end position="713"/>
    </location>
</feature>
<keyword evidence="6" id="KW-0732">Signal</keyword>
<dbReference type="GO" id="GO:0004252">
    <property type="term" value="F:serine-type endopeptidase activity"/>
    <property type="evidence" value="ECO:0007669"/>
    <property type="project" value="UniProtKB-EC"/>
</dbReference>
<dbReference type="Gene3D" id="3.40.50.1820">
    <property type="entry name" value="alpha/beta hydrolase"/>
    <property type="match status" value="1"/>
</dbReference>
<dbReference type="GO" id="GO:0006508">
    <property type="term" value="P:proteolysis"/>
    <property type="evidence" value="ECO:0007669"/>
    <property type="project" value="UniProtKB-KW"/>
</dbReference>
<keyword evidence="4" id="KW-0378">Hydrolase</keyword>
<dbReference type="InterPro" id="IPR023302">
    <property type="entry name" value="Pept_S9A_N"/>
</dbReference>
<dbReference type="Proteomes" id="UP000317691">
    <property type="component" value="Unassembled WGS sequence"/>
</dbReference>
<evidence type="ECO:0000256" key="6">
    <source>
        <dbReference type="SAM" id="SignalP"/>
    </source>
</evidence>
<protein>
    <recommendedName>
        <fullName evidence="2">prolyl oligopeptidase</fullName>
        <ecNumber evidence="2">3.4.21.26</ecNumber>
    </recommendedName>
</protein>
<dbReference type="GO" id="GO:0005829">
    <property type="term" value="C:cytosol"/>
    <property type="evidence" value="ECO:0007669"/>
    <property type="project" value="TreeGrafter"/>
</dbReference>
<organism evidence="9 10">
    <name type="scientific">Eiseniibacteriota bacterium</name>
    <dbReference type="NCBI Taxonomy" id="2212470"/>
    <lineage>
        <taxon>Bacteria</taxon>
        <taxon>Candidatus Eiseniibacteriota</taxon>
    </lineage>
</organism>
<evidence type="ECO:0000259" key="8">
    <source>
        <dbReference type="Pfam" id="PF02897"/>
    </source>
</evidence>
<feature type="domain" description="Peptidase S9A N-terminal" evidence="8">
    <location>
        <begin position="35"/>
        <end position="439"/>
    </location>
</feature>
<dbReference type="Pfam" id="PF00326">
    <property type="entry name" value="Peptidase_S9"/>
    <property type="match status" value="1"/>
</dbReference>
<feature type="chain" id="PRO_5021758890" description="prolyl oligopeptidase" evidence="6">
    <location>
        <begin position="25"/>
        <end position="732"/>
    </location>
</feature>
<accession>A0A538TRN8</accession>
<dbReference type="EMBL" id="VBOZ01000009">
    <property type="protein sequence ID" value="TMQ66296.1"/>
    <property type="molecule type" value="Genomic_DNA"/>
</dbReference>
<dbReference type="PRINTS" id="PR00862">
    <property type="entry name" value="PROLIGOPTASE"/>
</dbReference>
<proteinExistence type="predicted"/>
<comment type="caution">
    <text evidence="9">The sequence shown here is derived from an EMBL/GenBank/DDBJ whole genome shotgun (WGS) entry which is preliminary data.</text>
</comment>
<dbReference type="AlphaFoldDB" id="A0A538TRN8"/>
<dbReference type="PANTHER" id="PTHR42881:SF2">
    <property type="entry name" value="PROLYL ENDOPEPTIDASE"/>
    <property type="match status" value="1"/>
</dbReference>
<keyword evidence="5" id="KW-0720">Serine protease</keyword>
<reference evidence="9 10" key="1">
    <citation type="journal article" date="2019" name="Nat. Microbiol.">
        <title>Mediterranean grassland soil C-N compound turnover is dependent on rainfall and depth, and is mediated by genomically divergent microorganisms.</title>
        <authorList>
            <person name="Diamond S."/>
            <person name="Andeer P.F."/>
            <person name="Li Z."/>
            <person name="Crits-Christoph A."/>
            <person name="Burstein D."/>
            <person name="Anantharaman K."/>
            <person name="Lane K.R."/>
            <person name="Thomas B.C."/>
            <person name="Pan C."/>
            <person name="Northen T.R."/>
            <person name="Banfield J.F."/>
        </authorList>
    </citation>
    <scope>NUCLEOTIDE SEQUENCE [LARGE SCALE GENOMIC DNA]</scope>
    <source>
        <strain evidence="9">WS_9</strain>
    </source>
</reference>
<dbReference type="InterPro" id="IPR029058">
    <property type="entry name" value="AB_hydrolase_fold"/>
</dbReference>
<dbReference type="Gene3D" id="2.130.10.120">
    <property type="entry name" value="Prolyl oligopeptidase, N-terminal domain"/>
    <property type="match status" value="1"/>
</dbReference>
<evidence type="ECO:0000256" key="5">
    <source>
        <dbReference type="ARBA" id="ARBA00022825"/>
    </source>
</evidence>
<dbReference type="PANTHER" id="PTHR42881">
    <property type="entry name" value="PROLYL ENDOPEPTIDASE"/>
    <property type="match status" value="1"/>
</dbReference>
<dbReference type="Pfam" id="PF02897">
    <property type="entry name" value="Peptidase_S9_N"/>
    <property type="match status" value="1"/>
</dbReference>
<keyword evidence="3" id="KW-0645">Protease</keyword>
<evidence type="ECO:0000256" key="2">
    <source>
        <dbReference type="ARBA" id="ARBA00011897"/>
    </source>
</evidence>
<sequence>MPRRLGSTALSALLFLCLFNSAVAGTAKSAGPEPPKAPKHPMVDTYWGEKVTDDYQYMENVSDPPVAKWVKGQNAYTRAWLDGHPERKAILDRIVALTHSESPRYYSVTYQNGLYFFMKDQPPKQQPSLVVLTSVSDVASERPVVDPNTIDPTGGTSIDFYSASLDGKYVAVSLSKGGSEDGTLYFYETATGRRLDEVIPRVNGGTAGGSATWNADGSGVYYTRYPREGERPAADLPFYLQIYFHKLGTQVSADPYVLGKEFPKIAEIQLSTSPDGRSILADVFNGDGGEHSYWLLAPGAAWTQVTRFEDGIVQGKFGMDDALYLLSRAGAPRRKILRLPLSTPTLSAAKVLVPETENAIEGYTPTASRLYVTEMIGGPTQIRVYDLSGNAMGLVTMSEISLVGQAARTTGDDVLVRSQSYTHPPAYYRLGPNDTQLKPTALAQSSPADFSDCEVRRVFAPADDGTKLPINIIIKKGAKLDGQSPTLLYGYGSYGISEQPYFQPDLKAWIEQGGIYADASVRGGGEFGEEWHQAARLGTKKVSMDDFAACARYLVREGYTKKERLAIEGGSAGGLLVYGTVVHYPDVMEAAIAHVGYGDVLRTELAPNGEFNTTEFGTVKDSVQFRGMYGYSPYHHVKNGKTYPSILALTGVNDPRVPSWDTYKMVARLQASGSPNKVLMRVSYDSGHGIGTALSERDQQQADALLFLLDRLGVKYQPIQGKQSAGKSGPSL</sequence>
<gene>
    <name evidence="9" type="ORF">E6K79_02785</name>
</gene>
<dbReference type="InterPro" id="IPR001375">
    <property type="entry name" value="Peptidase_S9_cat"/>
</dbReference>
<dbReference type="GO" id="GO:0070012">
    <property type="term" value="F:oligopeptidase activity"/>
    <property type="evidence" value="ECO:0007669"/>
    <property type="project" value="TreeGrafter"/>
</dbReference>
<evidence type="ECO:0000259" key="7">
    <source>
        <dbReference type="Pfam" id="PF00326"/>
    </source>
</evidence>